<keyword evidence="1" id="KW-0472">Membrane</keyword>
<keyword evidence="1" id="KW-0812">Transmembrane</keyword>
<evidence type="ECO:0000313" key="2">
    <source>
        <dbReference type="EMBL" id="MFD2097897.1"/>
    </source>
</evidence>
<reference evidence="3" key="1">
    <citation type="journal article" date="2019" name="Int. J. Syst. Evol. Microbiol.">
        <title>The Global Catalogue of Microorganisms (GCM) 10K type strain sequencing project: providing services to taxonomists for standard genome sequencing and annotation.</title>
        <authorList>
            <consortium name="The Broad Institute Genomics Platform"/>
            <consortium name="The Broad Institute Genome Sequencing Center for Infectious Disease"/>
            <person name="Wu L."/>
            <person name="Ma J."/>
        </authorList>
    </citation>
    <scope>NUCLEOTIDE SEQUENCE [LARGE SCALE GENOMIC DNA]</scope>
    <source>
        <strain evidence="3">CGMCC 1.10992</strain>
    </source>
</reference>
<keyword evidence="1" id="KW-1133">Transmembrane helix</keyword>
<feature type="transmembrane region" description="Helical" evidence="1">
    <location>
        <begin position="1592"/>
        <end position="1612"/>
    </location>
</feature>
<evidence type="ECO:0000256" key="1">
    <source>
        <dbReference type="SAM" id="Phobius"/>
    </source>
</evidence>
<feature type="transmembrane region" description="Helical" evidence="1">
    <location>
        <begin position="12"/>
        <end position="31"/>
    </location>
</feature>
<organism evidence="2 3">
    <name type="scientific">Corallincola platygyrae</name>
    <dbReference type="NCBI Taxonomy" id="1193278"/>
    <lineage>
        <taxon>Bacteria</taxon>
        <taxon>Pseudomonadati</taxon>
        <taxon>Pseudomonadota</taxon>
        <taxon>Gammaproteobacteria</taxon>
        <taxon>Alteromonadales</taxon>
        <taxon>Psychromonadaceae</taxon>
        <taxon>Corallincola</taxon>
    </lineage>
</organism>
<feature type="transmembrane region" description="Helical" evidence="1">
    <location>
        <begin position="953"/>
        <end position="973"/>
    </location>
</feature>
<evidence type="ECO:0008006" key="4">
    <source>
        <dbReference type="Google" id="ProtNLM"/>
    </source>
</evidence>
<feature type="transmembrane region" description="Helical" evidence="1">
    <location>
        <begin position="892"/>
        <end position="913"/>
    </location>
</feature>
<protein>
    <recommendedName>
        <fullName evidence="4">Cache domain-containing protein</fullName>
    </recommendedName>
</protein>
<sequence length="1647" mass="186154">MIVKVNRTTTALLFTLSLLLIGAPVAWLLYAKFQSNERYLQQRSFAVLHQTRTHLDNKFKALAGLFKRIPETTLCTSELSPAHEQLIRNADPEFKRELTDFLDEGGTYVTKEFDEEVLDSMTWELRWEHEWDTLEDVKAMSCSRDSGAYDETLCGLSTSFSLVEKPSASATFGSDDFLIEGVNALGSWGCRIGIFAESSELRSSGLFELPSILQEVRAELFSILDEIIPRIKEQTLLSSMQVQQSKRFTAPEEDDALGEVSDSFASGQQDIELAREELLLRVKRNKLLDGTSLRNANEQQGWFPISVDVGKKACTGNDGAPFVRFMAGARGMYMMRCLDADKKTAGSSVVDRNYFQLDMTKLLLDNPTVSPFDLMMVVNIDGGVITTVKSPIEDVQASTSFNSSHFAHINDFLKGADDKSKQQWEEVIKPLYEALKKSSKELGKGRKDSTLERLPAGAATSLNITIGEMPFRLYLMPYELPYPVVSRNRLQQAYLVLAGLIPMEEARASKFSLSPSMAALALAIVLLLVAVWPILRFRFMGINQAMGANEFRIALAGVALFALTITLAATDLLVYSNAKQHIQRQLMELAIQARDQVGDEFASKRQLLKQIWQVQLDKKTSGDSSEVLRCIKPLTDASKSQFDAVNCSRDDVNKLSEVEHYFLLNRAGRQVGPFYTWYPFNLLDKGALELAHRDYFKKLHLGKGWISPEGEPFYLQHIFSHSDGLRSTVASIKLPPNDWGADVAVAEFHVQNLLEPVLPYGYELAVVENKSGNVLYHSRPELSLLENFLVATDHDRDLKLALSSNQDMTLRVRYQGKPHYIATLSLASQGIPWSVVVMYDHSLLQIVNFNVLLMVLVSMLMLMLCLSLLLWAGKLFTPALSWLWPNFYRRDVYPWLIVTAVISLLQGVMFGFGVEHATVLTVVYCLVLLMFNWANLCLQVAHGPLTTRWRRNTLVTVALLAALSDIVVTWIVWHQEQMWNPTTNFHWNAAVVTIAMVFQVVLMLQQLKRFPPEDCNCSDSIGRTWAQRLHPLHGGLMLCLVVVLPTLILYHQISKHQIYLYGELSSAQIGKQMDQQFGKSHWLLETLYPKLDGSRKDRKYPAVDKKGVSLQWIQQRFQQDRKNGCGPGVFGLACVQDAERNLFNVSYAAYSGARTPATADIKEKGFYDYLISLTTPLSEFAARIGFRAASKPKLHAPQIERWAMKESQVALAGLKAAGAQNSNATVVPVLPTAFAMAMESIWLMLLALLLIGGLLYKVFRSLAERSLGLLIPRVLEQRFPHRGLMRQVLHKATKVPGGVLMIWPGQRKLMRYRRWLGSEHGIHWLDLADPNAELPMRYGQGVSSPLPRLEGWEVVVCYNLEVAAASDELRGHALSLLQKLLERRQSLDAMGFVLCCERSPLYRLIRNQAYEQPAIGSSDRHYDNENQQWAQLFSCLRKFYAWSPQHQGFGLMPDEDIKQHCYWLSKREAGVWPDLRLIHFEFKRWYTRHAPTSFEPQDLETWYIANAGSIYRRKWELCTRDEKVALYQLATGSFINCHNLEVIEHLERGGYVVRDPRLRVCNRSFERFVLAAERSEVMEEWLQQASVSAWNLIRIPLLTLILVAVGAVLYLFNTELESLAAALAAAPAIIALLARGMAFVRGSPVSD</sequence>
<gene>
    <name evidence="2" type="ORF">ACFSJ3_18065</name>
</gene>
<dbReference type="RefSeq" id="WP_345340035.1">
    <property type="nucleotide sequence ID" value="NZ_BAABLI010000013.1"/>
</dbReference>
<feature type="transmembrane region" description="Helical" evidence="1">
    <location>
        <begin position="517"/>
        <end position="535"/>
    </location>
</feature>
<proteinExistence type="predicted"/>
<name>A0ABW4XQT2_9GAMM</name>
<feature type="transmembrane region" description="Helical" evidence="1">
    <location>
        <begin position="1241"/>
        <end position="1259"/>
    </location>
</feature>
<feature type="transmembrane region" description="Helical" evidence="1">
    <location>
        <begin position="1618"/>
        <end position="1640"/>
    </location>
</feature>
<feature type="transmembrane region" description="Helical" evidence="1">
    <location>
        <begin position="555"/>
        <end position="575"/>
    </location>
</feature>
<dbReference type="Proteomes" id="UP001597380">
    <property type="component" value="Unassembled WGS sequence"/>
</dbReference>
<feature type="transmembrane region" description="Helical" evidence="1">
    <location>
        <begin position="851"/>
        <end position="871"/>
    </location>
</feature>
<feature type="transmembrane region" description="Helical" evidence="1">
    <location>
        <begin position="820"/>
        <end position="839"/>
    </location>
</feature>
<evidence type="ECO:0000313" key="3">
    <source>
        <dbReference type="Proteomes" id="UP001597380"/>
    </source>
</evidence>
<feature type="transmembrane region" description="Helical" evidence="1">
    <location>
        <begin position="919"/>
        <end position="941"/>
    </location>
</feature>
<feature type="transmembrane region" description="Helical" evidence="1">
    <location>
        <begin position="1032"/>
        <end position="1050"/>
    </location>
</feature>
<accession>A0ABW4XQT2</accession>
<dbReference type="EMBL" id="JBHUHT010000030">
    <property type="protein sequence ID" value="MFD2097897.1"/>
    <property type="molecule type" value="Genomic_DNA"/>
</dbReference>
<comment type="caution">
    <text evidence="2">The sequence shown here is derived from an EMBL/GenBank/DDBJ whole genome shotgun (WGS) entry which is preliminary data.</text>
</comment>
<feature type="transmembrane region" description="Helical" evidence="1">
    <location>
        <begin position="985"/>
        <end position="1004"/>
    </location>
</feature>
<keyword evidence="3" id="KW-1185">Reference proteome</keyword>